<dbReference type="RefSeq" id="WP_203705761.1">
    <property type="nucleotide sequence ID" value="NZ_BAAALU010000033.1"/>
</dbReference>
<feature type="region of interest" description="Disordered" evidence="1">
    <location>
        <begin position="76"/>
        <end position="107"/>
    </location>
</feature>
<protein>
    <submittedName>
        <fullName evidence="2">Uncharacterized protein</fullName>
    </submittedName>
</protein>
<evidence type="ECO:0000256" key="1">
    <source>
        <dbReference type="SAM" id="MobiDB-lite"/>
    </source>
</evidence>
<sequence>MDFRESVPNAFQARVPTDYVSFMGSWVSGSRREVRIPKVRLLPEGDPLGRSDQQGGPRLPARRQRNACEIAEAMNKRLKKRPAAEDRNHRNVGFPGLGPGASMLHLS</sequence>
<dbReference type="EMBL" id="BONC01000039">
    <property type="protein sequence ID" value="GIF58959.1"/>
    <property type="molecule type" value="Genomic_DNA"/>
</dbReference>
<accession>A0ABQ4C888</accession>
<gene>
    <name evidence="2" type="ORF">Air01nite_50540</name>
</gene>
<proteinExistence type="predicted"/>
<reference evidence="2 3" key="1">
    <citation type="submission" date="2021-01" db="EMBL/GenBank/DDBJ databases">
        <title>Whole genome shotgun sequence of Asanoa iriomotensis NBRC 100142.</title>
        <authorList>
            <person name="Komaki H."/>
            <person name="Tamura T."/>
        </authorList>
    </citation>
    <scope>NUCLEOTIDE SEQUENCE [LARGE SCALE GENOMIC DNA]</scope>
    <source>
        <strain evidence="2 3">NBRC 100142</strain>
    </source>
</reference>
<name>A0ABQ4C888_9ACTN</name>
<feature type="region of interest" description="Disordered" evidence="1">
    <location>
        <begin position="42"/>
        <end position="64"/>
    </location>
</feature>
<organism evidence="2 3">
    <name type="scientific">Asanoa iriomotensis</name>
    <dbReference type="NCBI Taxonomy" id="234613"/>
    <lineage>
        <taxon>Bacteria</taxon>
        <taxon>Bacillati</taxon>
        <taxon>Actinomycetota</taxon>
        <taxon>Actinomycetes</taxon>
        <taxon>Micromonosporales</taxon>
        <taxon>Micromonosporaceae</taxon>
        <taxon>Asanoa</taxon>
    </lineage>
</organism>
<evidence type="ECO:0000313" key="3">
    <source>
        <dbReference type="Proteomes" id="UP000624325"/>
    </source>
</evidence>
<evidence type="ECO:0000313" key="2">
    <source>
        <dbReference type="EMBL" id="GIF58959.1"/>
    </source>
</evidence>
<comment type="caution">
    <text evidence="2">The sequence shown here is derived from an EMBL/GenBank/DDBJ whole genome shotgun (WGS) entry which is preliminary data.</text>
</comment>
<keyword evidence="3" id="KW-1185">Reference proteome</keyword>
<dbReference type="Proteomes" id="UP000624325">
    <property type="component" value="Unassembled WGS sequence"/>
</dbReference>